<organism evidence="2">
    <name type="scientific">Tanacetum cinerariifolium</name>
    <name type="common">Dalmatian daisy</name>
    <name type="synonym">Chrysanthemum cinerariifolium</name>
    <dbReference type="NCBI Taxonomy" id="118510"/>
    <lineage>
        <taxon>Eukaryota</taxon>
        <taxon>Viridiplantae</taxon>
        <taxon>Streptophyta</taxon>
        <taxon>Embryophyta</taxon>
        <taxon>Tracheophyta</taxon>
        <taxon>Spermatophyta</taxon>
        <taxon>Magnoliopsida</taxon>
        <taxon>eudicotyledons</taxon>
        <taxon>Gunneridae</taxon>
        <taxon>Pentapetalae</taxon>
        <taxon>asterids</taxon>
        <taxon>campanulids</taxon>
        <taxon>Asterales</taxon>
        <taxon>Asteraceae</taxon>
        <taxon>Asteroideae</taxon>
        <taxon>Anthemideae</taxon>
        <taxon>Anthemidinae</taxon>
        <taxon>Tanacetum</taxon>
    </lineage>
</organism>
<dbReference type="EMBL" id="BKCJ010007520">
    <property type="protein sequence ID" value="GEU77665.1"/>
    <property type="molecule type" value="Genomic_DNA"/>
</dbReference>
<feature type="region of interest" description="Disordered" evidence="1">
    <location>
        <begin position="422"/>
        <end position="476"/>
    </location>
</feature>
<name>A0A6L2MZ40_TANCI</name>
<evidence type="ECO:0000313" key="2">
    <source>
        <dbReference type="EMBL" id="GEU77665.1"/>
    </source>
</evidence>
<protein>
    <recommendedName>
        <fullName evidence="3">Xylulose kinase-1</fullName>
    </recommendedName>
</protein>
<evidence type="ECO:0008006" key="3">
    <source>
        <dbReference type="Google" id="ProtNLM"/>
    </source>
</evidence>
<proteinExistence type="predicted"/>
<sequence length="476" mass="55035">MVAYLQKPEGSEEFHQIVDFLNTSHIRYALTENPTIYVFLIQQFWKTTTTRTLNNGEMEITATVDEKVKVVTKASVRRHLKLEYYDGISILPTTEIFEQLALIGVNTLGSDESIMQHNELMDLVTKLSDIVLALEKDLKQTKKVYDVAYTKHIMKVKKLEKTVKKSQARRKAKIVVFDREVDLEDSSKQGRKIEKIDQDPDISLIQHDANIQGRYEQDMEFDFDAAKEVSTAEQVSTAGAAVTTASINISPASPTRRVFIANDITMAKTLVYIKRSAAKTKDKAVRLQEEFDEEERQRIARVHEAAQSFTEEEWKNIRARVEADEELTQRLQAEERNKYSKFDQAKMLVDLIYQRKRYFTEQKAKAKRKKPMTQAQQRTYMSNCIKHMGSYTLKQLKKLSFDEIKELFEATMRSIKNFSSIESEDDKAVPKLAEARSSKRDAEEDLDQGRSKKQKIGESSETRNKDVDELLQKELQ</sequence>
<reference evidence="2" key="1">
    <citation type="journal article" date="2019" name="Sci. Rep.">
        <title>Draft genome of Tanacetum cinerariifolium, the natural source of mosquito coil.</title>
        <authorList>
            <person name="Yamashiro T."/>
            <person name="Shiraishi A."/>
            <person name="Satake H."/>
            <person name="Nakayama K."/>
        </authorList>
    </citation>
    <scope>NUCLEOTIDE SEQUENCE</scope>
</reference>
<feature type="compositionally biased region" description="Basic and acidic residues" evidence="1">
    <location>
        <begin position="426"/>
        <end position="476"/>
    </location>
</feature>
<comment type="caution">
    <text evidence="2">The sequence shown here is derived from an EMBL/GenBank/DDBJ whole genome shotgun (WGS) entry which is preliminary data.</text>
</comment>
<gene>
    <name evidence="2" type="ORF">Tci_049643</name>
</gene>
<evidence type="ECO:0000256" key="1">
    <source>
        <dbReference type="SAM" id="MobiDB-lite"/>
    </source>
</evidence>
<dbReference type="AlphaFoldDB" id="A0A6L2MZ40"/>
<accession>A0A6L2MZ40</accession>